<proteinExistence type="predicted"/>
<dbReference type="Proteomes" id="UP000235145">
    <property type="component" value="Unassembled WGS sequence"/>
</dbReference>
<organism evidence="2 3">
    <name type="scientific">Lactuca sativa</name>
    <name type="common">Garden lettuce</name>
    <dbReference type="NCBI Taxonomy" id="4236"/>
    <lineage>
        <taxon>Eukaryota</taxon>
        <taxon>Viridiplantae</taxon>
        <taxon>Streptophyta</taxon>
        <taxon>Embryophyta</taxon>
        <taxon>Tracheophyta</taxon>
        <taxon>Spermatophyta</taxon>
        <taxon>Magnoliopsida</taxon>
        <taxon>eudicotyledons</taxon>
        <taxon>Gunneridae</taxon>
        <taxon>Pentapetalae</taxon>
        <taxon>asterids</taxon>
        <taxon>campanulids</taxon>
        <taxon>Asterales</taxon>
        <taxon>Asteraceae</taxon>
        <taxon>Cichorioideae</taxon>
        <taxon>Cichorieae</taxon>
        <taxon>Lactucinae</taxon>
        <taxon>Lactuca</taxon>
    </lineage>
</organism>
<evidence type="ECO:0000313" key="3">
    <source>
        <dbReference type="Proteomes" id="UP000235145"/>
    </source>
</evidence>
<name>A0A9R1WG39_LACSA</name>
<keyword evidence="3" id="KW-1185">Reference proteome</keyword>
<feature type="compositionally biased region" description="Acidic residues" evidence="1">
    <location>
        <begin position="73"/>
        <end position="83"/>
    </location>
</feature>
<sequence length="162" mass="18404">MSIQSSEKLRPALDIVSRIEGLPETSVLPKQITQGNTDKDQSQPPTEPKATAGPKDNVASVSKREKKKKKIGEDDEDEDDDIEDIMKGSPSKPSQKFKPSDQEIREKMNLLEKEMKEKELLEKKKSIFPEWTVGSLQKEVIDEPSIRWLEPVMSFGPYYFPG</sequence>
<evidence type="ECO:0000313" key="2">
    <source>
        <dbReference type="EMBL" id="KAJ0224701.1"/>
    </source>
</evidence>
<accession>A0A9R1WG39</accession>
<dbReference type="AlphaFoldDB" id="A0A9R1WG39"/>
<reference evidence="2 3" key="1">
    <citation type="journal article" date="2017" name="Nat. Commun.">
        <title>Genome assembly with in vitro proximity ligation data and whole-genome triplication in lettuce.</title>
        <authorList>
            <person name="Reyes-Chin-Wo S."/>
            <person name="Wang Z."/>
            <person name="Yang X."/>
            <person name="Kozik A."/>
            <person name="Arikit S."/>
            <person name="Song C."/>
            <person name="Xia L."/>
            <person name="Froenicke L."/>
            <person name="Lavelle D.O."/>
            <person name="Truco M.J."/>
            <person name="Xia R."/>
            <person name="Zhu S."/>
            <person name="Xu C."/>
            <person name="Xu H."/>
            <person name="Xu X."/>
            <person name="Cox K."/>
            <person name="Korf I."/>
            <person name="Meyers B.C."/>
            <person name="Michelmore R.W."/>
        </authorList>
    </citation>
    <scope>NUCLEOTIDE SEQUENCE [LARGE SCALE GENOMIC DNA]</scope>
    <source>
        <strain evidence="3">cv. Salinas</strain>
        <tissue evidence="2">Seedlings</tissue>
    </source>
</reference>
<gene>
    <name evidence="2" type="ORF">LSAT_V11C100021830</name>
</gene>
<feature type="region of interest" description="Disordered" evidence="1">
    <location>
        <begin position="18"/>
        <end position="105"/>
    </location>
</feature>
<comment type="caution">
    <text evidence="2">The sequence shown here is derived from an EMBL/GenBank/DDBJ whole genome shotgun (WGS) entry which is preliminary data.</text>
</comment>
<protein>
    <submittedName>
        <fullName evidence="2">Uncharacterized protein</fullName>
    </submittedName>
</protein>
<evidence type="ECO:0000256" key="1">
    <source>
        <dbReference type="SAM" id="MobiDB-lite"/>
    </source>
</evidence>
<dbReference type="EMBL" id="NBSK02000001">
    <property type="protein sequence ID" value="KAJ0224701.1"/>
    <property type="molecule type" value="Genomic_DNA"/>
</dbReference>
<feature type="compositionally biased region" description="Low complexity" evidence="1">
    <location>
        <begin position="87"/>
        <end position="97"/>
    </location>
</feature>